<dbReference type="InterPro" id="IPR000757">
    <property type="entry name" value="Beta-glucanase-like"/>
</dbReference>
<evidence type="ECO:0000313" key="5">
    <source>
        <dbReference type="Proteomes" id="UP000295814"/>
    </source>
</evidence>
<dbReference type="PROSITE" id="PS51257">
    <property type="entry name" value="PROKAR_LIPOPROTEIN"/>
    <property type="match status" value="1"/>
</dbReference>
<dbReference type="CDD" id="cd08023">
    <property type="entry name" value="GH16_laminarinase_like"/>
    <property type="match status" value="1"/>
</dbReference>
<keyword evidence="5" id="KW-1185">Reference proteome</keyword>
<dbReference type="PANTHER" id="PTHR10963:SF55">
    <property type="entry name" value="GLYCOSIDE HYDROLASE FAMILY 16 PROTEIN"/>
    <property type="match status" value="1"/>
</dbReference>
<reference evidence="4 5" key="2">
    <citation type="submission" date="2019-07" db="EMBL/GenBank/DDBJ databases">
        <title>Seonamhaeicola sp. W255 draft genome.</title>
        <authorList>
            <person name="Zhang X.-Y."/>
            <person name="Zhang R."/>
            <person name="Zhong Y.-L."/>
            <person name="Du Z.-J."/>
        </authorList>
    </citation>
    <scope>NUCLEOTIDE SEQUENCE [LARGE SCALE GENOMIC DNA]</scope>
    <source>
        <strain evidence="4 5">W255</strain>
    </source>
</reference>
<dbReference type="Gene3D" id="2.60.120.200">
    <property type="match status" value="1"/>
</dbReference>
<feature type="chain" id="PRO_5023078563" evidence="2">
    <location>
        <begin position="25"/>
        <end position="366"/>
    </location>
</feature>
<dbReference type="InterPro" id="IPR050546">
    <property type="entry name" value="Glycosyl_Hydrlase_16"/>
</dbReference>
<evidence type="ECO:0000313" key="4">
    <source>
        <dbReference type="EMBL" id="TWO34030.1"/>
    </source>
</evidence>
<name>A0A562YGS8_9FLAO</name>
<dbReference type="RefSeq" id="WP_133355646.1">
    <property type="nucleotide sequence ID" value="NZ_SMZJ02000002.1"/>
</dbReference>
<feature type="domain" description="GH16" evidence="3">
    <location>
        <begin position="111"/>
        <end position="366"/>
    </location>
</feature>
<dbReference type="Proteomes" id="UP000295814">
    <property type="component" value="Unassembled WGS sequence"/>
</dbReference>
<evidence type="ECO:0000256" key="1">
    <source>
        <dbReference type="ARBA" id="ARBA00006865"/>
    </source>
</evidence>
<organism evidence="4 5">
    <name type="scientific">Seonamhaeicola sediminis</name>
    <dbReference type="NCBI Taxonomy" id="2528206"/>
    <lineage>
        <taxon>Bacteria</taxon>
        <taxon>Pseudomonadati</taxon>
        <taxon>Bacteroidota</taxon>
        <taxon>Flavobacteriia</taxon>
        <taxon>Flavobacteriales</taxon>
        <taxon>Flavobacteriaceae</taxon>
    </lineage>
</organism>
<dbReference type="GO" id="GO:0004553">
    <property type="term" value="F:hydrolase activity, hydrolyzing O-glycosyl compounds"/>
    <property type="evidence" value="ECO:0007669"/>
    <property type="project" value="InterPro"/>
</dbReference>
<evidence type="ECO:0000256" key="2">
    <source>
        <dbReference type="SAM" id="SignalP"/>
    </source>
</evidence>
<keyword evidence="2" id="KW-0732">Signal</keyword>
<dbReference type="OrthoDB" id="9809583at2"/>
<reference evidence="4 5" key="1">
    <citation type="submission" date="2019-03" db="EMBL/GenBank/DDBJ databases">
        <authorList>
            <person name="Zhong Y.L."/>
        </authorList>
    </citation>
    <scope>NUCLEOTIDE SEQUENCE [LARGE SCALE GENOMIC DNA]</scope>
    <source>
        <strain evidence="4 5">W255</strain>
    </source>
</reference>
<comment type="caution">
    <text evidence="4">The sequence shown here is derived from an EMBL/GenBank/DDBJ whole genome shotgun (WGS) entry which is preliminary data.</text>
</comment>
<comment type="similarity">
    <text evidence="1">Belongs to the glycosyl hydrolase 16 family.</text>
</comment>
<keyword evidence="4" id="KW-0378">Hydrolase</keyword>
<dbReference type="Pfam" id="PF00722">
    <property type="entry name" value="Glyco_hydro_16"/>
    <property type="match status" value="1"/>
</dbReference>
<dbReference type="GO" id="GO:0005975">
    <property type="term" value="P:carbohydrate metabolic process"/>
    <property type="evidence" value="ECO:0007669"/>
    <property type="project" value="InterPro"/>
</dbReference>
<dbReference type="SUPFAM" id="SSF49899">
    <property type="entry name" value="Concanavalin A-like lectins/glucanases"/>
    <property type="match status" value="1"/>
</dbReference>
<protein>
    <submittedName>
        <fullName evidence="4">Glycoside hydrolase family 16 protein</fullName>
    </submittedName>
</protein>
<sequence>MLKLKYIFNIVLVLLLLTSCSCEEDGDIIPNEPEIIVPSNLVLTIDIIGLDNTNPNGDGSGTIQCTATATNAVKYGFKFGNNAEIEDTDGSLEHIFTNKGTNNYLITVFAYSSTGQSISTFKSIDVYVTDSSGPQLIWSDEFNTDGAPNSSKWTYNTGNGCPNLCGWGNNESQYYTDRAENVKVEGGVLKITAKKESYQGAQYTSARLLTKGKFNFTYGTVEVRAKLPESKGTWPAIWLLGSNIDTVGWPVCGEIDIMEQTGDDKNKVLGTCHWSDNGNNASYGLESSISNASTEFHIYSMEWTETYIKIFLDNVEYYEIALNESLPFNKDFFLILNIAMGGTLGGTIDSGFTQDTMEIDYIRVYQ</sequence>
<dbReference type="PROSITE" id="PS51762">
    <property type="entry name" value="GH16_2"/>
    <property type="match status" value="1"/>
</dbReference>
<gene>
    <name evidence="4" type="ORF">E1J38_004435</name>
</gene>
<dbReference type="PANTHER" id="PTHR10963">
    <property type="entry name" value="GLYCOSYL HYDROLASE-RELATED"/>
    <property type="match status" value="1"/>
</dbReference>
<feature type="signal peptide" evidence="2">
    <location>
        <begin position="1"/>
        <end position="24"/>
    </location>
</feature>
<dbReference type="InterPro" id="IPR013320">
    <property type="entry name" value="ConA-like_dom_sf"/>
</dbReference>
<evidence type="ECO:0000259" key="3">
    <source>
        <dbReference type="PROSITE" id="PS51762"/>
    </source>
</evidence>
<dbReference type="AlphaFoldDB" id="A0A562YGS8"/>
<proteinExistence type="inferred from homology"/>
<dbReference type="EMBL" id="SMZJ02000002">
    <property type="protein sequence ID" value="TWO34030.1"/>
    <property type="molecule type" value="Genomic_DNA"/>
</dbReference>
<accession>A0A562YGS8</accession>